<protein>
    <submittedName>
        <fullName evidence="4">WD40 repeat</fullName>
    </submittedName>
</protein>
<keyword evidence="2" id="KW-0175">Coiled coil</keyword>
<dbReference type="SUPFAM" id="SSF52200">
    <property type="entry name" value="Toll/Interleukin receptor TIR domain"/>
    <property type="match status" value="1"/>
</dbReference>
<dbReference type="Gene3D" id="3.40.50.10140">
    <property type="entry name" value="Toll/interleukin-1 receptor homology (TIR) domain"/>
    <property type="match status" value="1"/>
</dbReference>
<dbReference type="InterPro" id="IPR049052">
    <property type="entry name" value="nSTAND1"/>
</dbReference>
<feature type="repeat" description="WD" evidence="1">
    <location>
        <begin position="1056"/>
        <end position="1097"/>
    </location>
</feature>
<reference evidence="4 5" key="1">
    <citation type="submission" date="2016-11" db="EMBL/GenBank/DDBJ databases">
        <authorList>
            <person name="Jaros S."/>
            <person name="Januszkiewicz K."/>
            <person name="Wedrychowicz H."/>
        </authorList>
    </citation>
    <scope>NUCLEOTIDE SEQUENCE [LARGE SCALE GENOMIC DNA]</scope>
    <source>
        <strain evidence="4 5">GAS138</strain>
    </source>
</reference>
<evidence type="ECO:0000313" key="4">
    <source>
        <dbReference type="EMBL" id="SHI08033.1"/>
    </source>
</evidence>
<dbReference type="EMBL" id="LT670817">
    <property type="protein sequence ID" value="SHI08033.1"/>
    <property type="molecule type" value="Genomic_DNA"/>
</dbReference>
<feature type="domain" description="TIR" evidence="3">
    <location>
        <begin position="1"/>
        <end position="134"/>
    </location>
</feature>
<dbReference type="InterPro" id="IPR027417">
    <property type="entry name" value="P-loop_NTPase"/>
</dbReference>
<proteinExistence type="predicted"/>
<organism evidence="4 5">
    <name type="scientific">Bradyrhizobium erythrophlei</name>
    <dbReference type="NCBI Taxonomy" id="1437360"/>
    <lineage>
        <taxon>Bacteria</taxon>
        <taxon>Pseudomonadati</taxon>
        <taxon>Pseudomonadota</taxon>
        <taxon>Alphaproteobacteria</taxon>
        <taxon>Hyphomicrobiales</taxon>
        <taxon>Nitrobacteraceae</taxon>
        <taxon>Bradyrhizobium</taxon>
    </lineage>
</organism>
<dbReference type="RefSeq" id="WP_172842794.1">
    <property type="nucleotide sequence ID" value="NZ_LT670817.1"/>
</dbReference>
<dbReference type="PROSITE" id="PS50104">
    <property type="entry name" value="TIR"/>
    <property type="match status" value="1"/>
</dbReference>
<dbReference type="PROSITE" id="PS50082">
    <property type="entry name" value="WD_REPEATS_2"/>
    <property type="match status" value="1"/>
</dbReference>
<evidence type="ECO:0000259" key="3">
    <source>
        <dbReference type="PROSITE" id="PS50104"/>
    </source>
</evidence>
<name>A0A1M5Y945_9BRAD</name>
<dbReference type="PANTHER" id="PTHR19932">
    <property type="entry name" value="WD REPEAT AND HMG-BOX DNA BINDING PROTEIN"/>
    <property type="match status" value="1"/>
</dbReference>
<dbReference type="SUPFAM" id="SSF50978">
    <property type="entry name" value="WD40 repeat-like"/>
    <property type="match status" value="1"/>
</dbReference>
<dbReference type="Pfam" id="PF20703">
    <property type="entry name" value="nSTAND1"/>
    <property type="match status" value="1"/>
</dbReference>
<dbReference type="GO" id="GO:0006261">
    <property type="term" value="P:DNA-templated DNA replication"/>
    <property type="evidence" value="ECO:0007669"/>
    <property type="project" value="TreeGrafter"/>
</dbReference>
<dbReference type="GO" id="GO:0006281">
    <property type="term" value="P:DNA repair"/>
    <property type="evidence" value="ECO:0007669"/>
    <property type="project" value="TreeGrafter"/>
</dbReference>
<dbReference type="GO" id="GO:0003682">
    <property type="term" value="F:chromatin binding"/>
    <property type="evidence" value="ECO:0007669"/>
    <property type="project" value="TreeGrafter"/>
</dbReference>
<evidence type="ECO:0000256" key="1">
    <source>
        <dbReference type="PROSITE-ProRule" id="PRU00221"/>
    </source>
</evidence>
<keyword evidence="1" id="KW-0853">WD repeat</keyword>
<gene>
    <name evidence="4" type="ORF">SAMN05443248_8008</name>
</gene>
<dbReference type="InterPro" id="IPR035897">
    <property type="entry name" value="Toll_tir_struct_dom_sf"/>
</dbReference>
<dbReference type="PROSITE" id="PS50294">
    <property type="entry name" value="WD_REPEATS_REGION"/>
    <property type="match status" value="1"/>
</dbReference>
<dbReference type="SUPFAM" id="SSF82171">
    <property type="entry name" value="DPP6 N-terminal domain-like"/>
    <property type="match status" value="1"/>
</dbReference>
<dbReference type="Proteomes" id="UP000189796">
    <property type="component" value="Chromosome I"/>
</dbReference>
<dbReference type="GO" id="GO:0007165">
    <property type="term" value="P:signal transduction"/>
    <property type="evidence" value="ECO:0007669"/>
    <property type="project" value="InterPro"/>
</dbReference>
<evidence type="ECO:0000256" key="2">
    <source>
        <dbReference type="SAM" id="Coils"/>
    </source>
</evidence>
<dbReference type="InterPro" id="IPR015943">
    <property type="entry name" value="WD40/YVTN_repeat-like_dom_sf"/>
</dbReference>
<dbReference type="InterPro" id="IPR036322">
    <property type="entry name" value="WD40_repeat_dom_sf"/>
</dbReference>
<dbReference type="InterPro" id="IPR000157">
    <property type="entry name" value="TIR_dom"/>
</dbReference>
<dbReference type="Gene3D" id="2.130.10.10">
    <property type="entry name" value="YVTN repeat-like/Quinoprotein amine dehydrogenase"/>
    <property type="match status" value="2"/>
</dbReference>
<dbReference type="InterPro" id="IPR001680">
    <property type="entry name" value="WD40_rpt"/>
</dbReference>
<dbReference type="PANTHER" id="PTHR19932:SF10">
    <property type="entry name" value="WD REPEAT AND HMG-BOX DNA-BINDING PROTEIN 1"/>
    <property type="match status" value="1"/>
</dbReference>
<dbReference type="SUPFAM" id="SSF52540">
    <property type="entry name" value="P-loop containing nucleoside triphosphate hydrolases"/>
    <property type="match status" value="1"/>
</dbReference>
<dbReference type="Pfam" id="PF13676">
    <property type="entry name" value="TIR_2"/>
    <property type="match status" value="1"/>
</dbReference>
<sequence>MRIFVSFASKDRECVRRFVAGLCARKPDASLFFDERDLHGGVYWIPKLGQELRKADVVILILGSRIGPWQELEYYEALQLSRQTEGRPRIIPIIITDSPAPGLAFLSTIQHIFAVDLTSRNAIDAVDRALSDVRHETTLEPWKQFQPYKGLPALTSTDAAFFFGREKETAEILDLLARARGRLITLIGQSGVGKSSLVMAGVMSRLKSQLWPLDRGTWPLGLKESRSFLQFTIHPGSDPLKELAVSLVRLYKSDDLAETDRDASAWVTRFREGARLQDMLRLVREKIADAQGGYAPKRFVLYVDQGEELYTRTKRKEDAQLFSELLAGAASDDDSFSVLLSLRSDFYSNFQNDQAIFTLSTVFNVLPLGQDGLVDAIRKPAELLGVRFEDAKMPLVIAEGTRDPGALPLLSDLLQEMWLNMLSRADGVLRWADQPGIVDIGLPLRRRADAFLQMTSTNTEIVRRLFTLRLAQVSQVGSPVRRRATKSECLSEEWAVAEELAGPEQRLLTIATPFVSAEPFVEVAHEQLLRSWPTLKAWLDDQREFLIWRTETENAAKAYGRLAEAEKPEALLMGLPLRRAETWFEQRSADLAQDVRDFVKASIEHHRDIVETAAKRETERLAIEVKLGEAELDRERLARLEAERAREIETLRAKTAEDRQAADEVRREAERREEERRLRDAETIAIANRRVARFTGLGLFVSLALATGLAWFAYSARVSRNETALAFRIATTLAEGDTPAAAGLALRAFHSASTLASRAALFEAAIEISPHLERRVHLDTAVRALEWVDSQTLAIAEDTGNLYIVGTSQQPALKKVPLQKSAAKGEENYTSVLQMKALASGLLVVVLNNGYINVIGKEQEVLATYQIKLSDDYASNARIEDAGQDTFIISFVEADRFRPVRCQVNPGPRSIFCKAVISLPLAGVTSAASDAQGERFYVAQQKVLSNGEEATALIGFDQQGHSLLTPLSFAGVIQNLSLSYDGRTLAFTLQDSVQFFDVDSKEVRSIGDFAGRRGVAALPSNTWRPARSELPLLCDDYTICICRKDRSSVGELAEEFRGHRAPITHLSWDPTGERLASRDANNELLIWSFRQSGEVYRDLVTATEKQIWTTAAVSPQRDMLAFIPGLGNQVGLLSINGGEERQPNYVSTDGPAEAVVITPERLYVALPEKIHSRRRSSDEPFRAIETGSASILVWAGKADDILMATPDRITITDSSATLEFAKPPQGDGLFGLTVDRKRRLALASYRDGPVVAFDLTTRKPVAVLPAAKLAGKPREGSASLSVDEASGLLAVSGNGNFVDIYDLNRFANYTRLTAQVGETVSVAFSPTGSKLAALDALGGLTIWEFEQGNAHLSLATRALPLARMRPIRAGKAQPPTMIFWSDDTHILICGGTGHPEVVSTNASEWARRITSLGYGSTKDIH</sequence>
<evidence type="ECO:0000313" key="5">
    <source>
        <dbReference type="Proteomes" id="UP000189796"/>
    </source>
</evidence>
<dbReference type="SMART" id="SM00320">
    <property type="entry name" value="WD40"/>
    <property type="match status" value="2"/>
</dbReference>
<feature type="coiled-coil region" evidence="2">
    <location>
        <begin position="637"/>
        <end position="668"/>
    </location>
</feature>
<dbReference type="Gene3D" id="3.40.50.300">
    <property type="entry name" value="P-loop containing nucleotide triphosphate hydrolases"/>
    <property type="match status" value="1"/>
</dbReference>
<accession>A0A1M5Y945</accession>